<dbReference type="Gene3D" id="1.10.287.3980">
    <property type="match status" value="1"/>
</dbReference>
<name>A0A5J4YVN4_PORPP</name>
<organism evidence="1 2">
    <name type="scientific">Porphyridium purpureum</name>
    <name type="common">Red alga</name>
    <name type="synonym">Porphyridium cruentum</name>
    <dbReference type="NCBI Taxonomy" id="35688"/>
    <lineage>
        <taxon>Eukaryota</taxon>
        <taxon>Rhodophyta</taxon>
        <taxon>Bangiophyceae</taxon>
        <taxon>Porphyridiales</taxon>
        <taxon>Porphyridiaceae</taxon>
        <taxon>Porphyridium</taxon>
    </lineage>
</organism>
<gene>
    <name evidence="1" type="ORF">FVE85_1490</name>
</gene>
<proteinExistence type="predicted"/>
<dbReference type="Proteomes" id="UP000324585">
    <property type="component" value="Unassembled WGS sequence"/>
</dbReference>
<reference evidence="2" key="1">
    <citation type="journal article" date="2019" name="Nat. Commun.">
        <title>Expansion of phycobilisome linker gene families in mesophilic red algae.</title>
        <authorList>
            <person name="Lee J."/>
            <person name="Kim D."/>
            <person name="Bhattacharya D."/>
            <person name="Yoon H.S."/>
        </authorList>
    </citation>
    <scope>NUCLEOTIDE SEQUENCE [LARGE SCALE GENOMIC DNA]</scope>
    <source>
        <strain evidence="2">CCMP 1328</strain>
    </source>
</reference>
<accession>A0A5J4YVN4</accession>
<evidence type="ECO:0000313" key="1">
    <source>
        <dbReference type="EMBL" id="KAA8495335.1"/>
    </source>
</evidence>
<keyword evidence="2" id="KW-1185">Reference proteome</keyword>
<dbReference type="EMBL" id="VRMN01000003">
    <property type="protein sequence ID" value="KAA8495335.1"/>
    <property type="molecule type" value="Genomic_DNA"/>
</dbReference>
<evidence type="ECO:0000313" key="2">
    <source>
        <dbReference type="Proteomes" id="UP000324585"/>
    </source>
</evidence>
<dbReference type="AlphaFoldDB" id="A0A5J4YVN4"/>
<comment type="caution">
    <text evidence="1">The sequence shown here is derived from an EMBL/GenBank/DDBJ whole genome shotgun (WGS) entry which is preliminary data.</text>
</comment>
<protein>
    <submittedName>
        <fullName evidence="1">Uncharacterized protein</fullName>
    </submittedName>
</protein>
<sequence>MPQRTFVPNLLKYKRKHGFLARLHYAKHILRGWRKYNMDKKMPTIYGPFANYASRRVYEFKPPYSVDDNMKDS</sequence>